<reference evidence="1" key="1">
    <citation type="submission" date="2023-04" db="EMBL/GenBank/DDBJ databases">
        <title>A chromosome-level genome assembly of the parasitoid wasp Eretmocerus hayati.</title>
        <authorList>
            <person name="Zhong Y."/>
            <person name="Liu S."/>
            <person name="Liu Y."/>
        </authorList>
    </citation>
    <scope>NUCLEOTIDE SEQUENCE</scope>
    <source>
        <strain evidence="1">ZJU_SS_LIU_2023</strain>
    </source>
</reference>
<keyword evidence="2" id="KW-1185">Reference proteome</keyword>
<proteinExistence type="predicted"/>
<evidence type="ECO:0000313" key="2">
    <source>
        <dbReference type="Proteomes" id="UP001239111"/>
    </source>
</evidence>
<dbReference type="EMBL" id="CM056741">
    <property type="protein sequence ID" value="KAJ8685868.1"/>
    <property type="molecule type" value="Genomic_DNA"/>
</dbReference>
<evidence type="ECO:0000313" key="1">
    <source>
        <dbReference type="EMBL" id="KAJ8685868.1"/>
    </source>
</evidence>
<gene>
    <name evidence="1" type="ORF">QAD02_021661</name>
</gene>
<name>A0ACC2PQV8_9HYME</name>
<dbReference type="Proteomes" id="UP001239111">
    <property type="component" value="Chromosome 1"/>
</dbReference>
<organism evidence="1 2">
    <name type="scientific">Eretmocerus hayati</name>
    <dbReference type="NCBI Taxonomy" id="131215"/>
    <lineage>
        <taxon>Eukaryota</taxon>
        <taxon>Metazoa</taxon>
        <taxon>Ecdysozoa</taxon>
        <taxon>Arthropoda</taxon>
        <taxon>Hexapoda</taxon>
        <taxon>Insecta</taxon>
        <taxon>Pterygota</taxon>
        <taxon>Neoptera</taxon>
        <taxon>Endopterygota</taxon>
        <taxon>Hymenoptera</taxon>
        <taxon>Apocrita</taxon>
        <taxon>Proctotrupomorpha</taxon>
        <taxon>Chalcidoidea</taxon>
        <taxon>Aphelinidae</taxon>
        <taxon>Aphelininae</taxon>
        <taxon>Eretmocerus</taxon>
    </lineage>
</organism>
<sequence length="494" mass="55517">MNLLLEVDEFEYCLRSRVYTASQPEFAFVTPSERRLRDDLKKAQERAENWADAFKEATQAMLIQRDEMNPQADIYAAASSGAQKEREELRKTARELADLLAQNFGSTVDNLASSSSTPRKPRNPTVATLQRHGVAQGSRSSEVQRDRVLSTRTTTNSDATNHQVLNSTPIAANFRSTQISQMNLDSTTQNDFSRADNSEVLSLNVSDTLVNDLNATLLQVNSTLKSANSGKISVKRDYKLTQKSDNDLWMVSLKSELQTLDLLDVIDSDVPPIRLFTASEIQKRKFCDRFDDLIREHEMKPIEESDKKAIFYQAVSDNSHDVRISEVIINALNKDMTPNEMKNLMLQLEASNTSQRSNSEVRANAAQMKERCRRCARQGHLWAACPLTAQGLWYCYYCKDNVPHNVNDPRCPSRNNPRDGYVPNNNRNNSANLPNRGIFQKNRGSLRGRGSGGGISGGRGGRVGKKTVPPIPTPGRNERQGQEKGRLRLAENYF</sequence>
<protein>
    <submittedName>
        <fullName evidence="1">Uncharacterized protein</fullName>
    </submittedName>
</protein>
<accession>A0ACC2PQV8</accession>
<comment type="caution">
    <text evidence="1">The sequence shown here is derived from an EMBL/GenBank/DDBJ whole genome shotgun (WGS) entry which is preliminary data.</text>
</comment>